<evidence type="ECO:0000256" key="2">
    <source>
        <dbReference type="ARBA" id="ARBA00022649"/>
    </source>
</evidence>
<evidence type="ECO:0000313" key="11">
    <source>
        <dbReference type="Proteomes" id="UP000034228"/>
    </source>
</evidence>
<dbReference type="InterPro" id="IPR029060">
    <property type="entry name" value="PIN-like_dom_sf"/>
</dbReference>
<evidence type="ECO:0000256" key="7">
    <source>
        <dbReference type="ARBA" id="ARBA00038093"/>
    </source>
</evidence>
<evidence type="ECO:0000256" key="1">
    <source>
        <dbReference type="ARBA" id="ARBA00001946"/>
    </source>
</evidence>
<dbReference type="GO" id="GO:0016787">
    <property type="term" value="F:hydrolase activity"/>
    <property type="evidence" value="ECO:0007669"/>
    <property type="project" value="UniProtKB-KW"/>
</dbReference>
<dbReference type="EMBL" id="LAHO01000008">
    <property type="protein sequence ID" value="KKO45678.1"/>
    <property type="molecule type" value="Genomic_DNA"/>
</dbReference>
<gene>
    <name evidence="8" type="primary">vapC</name>
    <name evidence="10" type="ORF">WG68_09885</name>
</gene>
<comment type="similarity">
    <text evidence="7 8">Belongs to the PINc/VapC protein family.</text>
</comment>
<dbReference type="GO" id="GO:0004540">
    <property type="term" value="F:RNA nuclease activity"/>
    <property type="evidence" value="ECO:0007669"/>
    <property type="project" value="InterPro"/>
</dbReference>
<evidence type="ECO:0000256" key="3">
    <source>
        <dbReference type="ARBA" id="ARBA00022722"/>
    </source>
</evidence>
<reference evidence="10 11" key="1">
    <citation type="submission" date="2015-03" db="EMBL/GenBank/DDBJ databases">
        <title>Draft genome sequences of two protease-producing strains of Arsukibacterium isolated from two cold and alkaline environments.</title>
        <authorList>
            <person name="Lylloff J.E."/>
            <person name="Skov L.B."/>
            <person name="Jepsen M."/>
            <person name="Hallin P.F."/>
            <person name="Sorensen S.J."/>
            <person name="Stougaard P."/>
            <person name="Glaring M.A."/>
        </authorList>
    </citation>
    <scope>NUCLEOTIDE SEQUENCE [LARGE SCALE GENOMIC DNA]</scope>
    <source>
        <strain evidence="10 11">GCM72</strain>
    </source>
</reference>
<dbReference type="InterPro" id="IPR002716">
    <property type="entry name" value="PIN_dom"/>
</dbReference>
<keyword evidence="4 8" id="KW-0479">Metal-binding</keyword>
<feature type="domain" description="PIN" evidence="9">
    <location>
        <begin position="13"/>
        <end position="138"/>
    </location>
</feature>
<dbReference type="PANTHER" id="PTHR33653:SF1">
    <property type="entry name" value="RIBONUCLEASE VAPC2"/>
    <property type="match status" value="1"/>
</dbReference>
<dbReference type="EC" id="3.1.-.-" evidence="8"/>
<comment type="cofactor">
    <cofactor evidence="1 8">
        <name>Mg(2+)</name>
        <dbReference type="ChEBI" id="CHEBI:18420"/>
    </cofactor>
</comment>
<keyword evidence="11" id="KW-1185">Reference proteome</keyword>
<accession>A0A0M2V940</accession>
<keyword evidence="2 8" id="KW-1277">Toxin-antitoxin system</keyword>
<sequence length="146" mass="16120">MKSAGKSTLKNLYMLDTNICSYIMRERPAVLLQTLQQYVAAKHRLVISAITYAELRFGAIGKKASPRHNIIVDEFIERIDAILPWDKAAVDATTNIKRYLAEQGTPIGANDAAIAGNAIAAGCILVTNNTREFKRVADLQVEDWSV</sequence>
<dbReference type="Pfam" id="PF01850">
    <property type="entry name" value="PIN"/>
    <property type="match status" value="1"/>
</dbReference>
<evidence type="ECO:0000259" key="9">
    <source>
        <dbReference type="Pfam" id="PF01850"/>
    </source>
</evidence>
<dbReference type="Proteomes" id="UP000034228">
    <property type="component" value="Unassembled WGS sequence"/>
</dbReference>
<name>A0A0M2V940_9GAMM</name>
<keyword evidence="8" id="KW-0800">Toxin</keyword>
<evidence type="ECO:0000256" key="4">
    <source>
        <dbReference type="ARBA" id="ARBA00022723"/>
    </source>
</evidence>
<keyword evidence="6 8" id="KW-0460">Magnesium</keyword>
<protein>
    <recommendedName>
        <fullName evidence="8">Ribonuclease VapC</fullName>
        <shortName evidence="8">RNase VapC</shortName>
        <ecNumber evidence="8">3.1.-.-</ecNumber>
    </recommendedName>
    <alternativeName>
        <fullName evidence="8">Toxin VapC</fullName>
    </alternativeName>
</protein>
<dbReference type="Gene3D" id="3.40.50.1010">
    <property type="entry name" value="5'-nuclease"/>
    <property type="match status" value="1"/>
</dbReference>
<keyword evidence="3 8" id="KW-0540">Nuclease</keyword>
<proteinExistence type="inferred from homology"/>
<dbReference type="GO" id="GO:0000287">
    <property type="term" value="F:magnesium ion binding"/>
    <property type="evidence" value="ECO:0007669"/>
    <property type="project" value="UniProtKB-UniRule"/>
</dbReference>
<dbReference type="SUPFAM" id="SSF88723">
    <property type="entry name" value="PIN domain-like"/>
    <property type="match status" value="1"/>
</dbReference>
<organism evidence="10 11">
    <name type="scientific">Arsukibacterium ikkense</name>
    <dbReference type="NCBI Taxonomy" id="336831"/>
    <lineage>
        <taxon>Bacteria</taxon>
        <taxon>Pseudomonadati</taxon>
        <taxon>Pseudomonadota</taxon>
        <taxon>Gammaproteobacteria</taxon>
        <taxon>Chromatiales</taxon>
        <taxon>Chromatiaceae</taxon>
        <taxon>Arsukibacterium</taxon>
    </lineage>
</organism>
<evidence type="ECO:0000256" key="5">
    <source>
        <dbReference type="ARBA" id="ARBA00022801"/>
    </source>
</evidence>
<evidence type="ECO:0000256" key="8">
    <source>
        <dbReference type="HAMAP-Rule" id="MF_00265"/>
    </source>
</evidence>
<dbReference type="HAMAP" id="MF_00265">
    <property type="entry name" value="VapC_Nob1"/>
    <property type="match status" value="1"/>
</dbReference>
<evidence type="ECO:0000313" key="10">
    <source>
        <dbReference type="EMBL" id="KKO45678.1"/>
    </source>
</evidence>
<comment type="caution">
    <text evidence="10">The sequence shown here is derived from an EMBL/GenBank/DDBJ whole genome shotgun (WGS) entry which is preliminary data.</text>
</comment>
<comment type="function">
    <text evidence="8">Toxic component of a toxin-antitoxin (TA) system. An RNase.</text>
</comment>
<feature type="binding site" evidence="8">
    <location>
        <position position="111"/>
    </location>
    <ligand>
        <name>Mg(2+)</name>
        <dbReference type="ChEBI" id="CHEBI:18420"/>
    </ligand>
</feature>
<keyword evidence="5 8" id="KW-0378">Hydrolase</keyword>
<dbReference type="GO" id="GO:0090729">
    <property type="term" value="F:toxin activity"/>
    <property type="evidence" value="ECO:0007669"/>
    <property type="project" value="UniProtKB-KW"/>
</dbReference>
<dbReference type="PANTHER" id="PTHR33653">
    <property type="entry name" value="RIBONUCLEASE VAPC2"/>
    <property type="match status" value="1"/>
</dbReference>
<dbReference type="InterPro" id="IPR050556">
    <property type="entry name" value="Type_II_TA_system_RNase"/>
</dbReference>
<dbReference type="STRING" id="336831.WG68_09885"/>
<dbReference type="AlphaFoldDB" id="A0A0M2V940"/>
<dbReference type="PATRIC" id="fig|336831.14.peg.279"/>
<dbReference type="InterPro" id="IPR022907">
    <property type="entry name" value="VapC_family"/>
</dbReference>
<evidence type="ECO:0000256" key="6">
    <source>
        <dbReference type="ARBA" id="ARBA00022842"/>
    </source>
</evidence>
<feature type="binding site" evidence="8">
    <location>
        <position position="16"/>
    </location>
    <ligand>
        <name>Mg(2+)</name>
        <dbReference type="ChEBI" id="CHEBI:18420"/>
    </ligand>
</feature>